<keyword evidence="2" id="KW-1185">Reference proteome</keyword>
<dbReference type="EMBL" id="BTPU01000055">
    <property type="protein sequence ID" value="GMQ63911.1"/>
    <property type="molecule type" value="Genomic_DNA"/>
</dbReference>
<gene>
    <name evidence="1" type="ORF">AN2V17_31470</name>
</gene>
<accession>A0ACB5ULS4</accession>
<protein>
    <submittedName>
        <fullName evidence="1">Uncharacterized protein</fullName>
    </submittedName>
</protein>
<sequence length="56" mass="6029">MLSGEIICTQGMIKISSGDSIGEYGAVSHGWRTQPFKHGRLRADGIFPYTIGTTVS</sequence>
<dbReference type="Proteomes" id="UP001374599">
    <property type="component" value="Unassembled WGS sequence"/>
</dbReference>
<evidence type="ECO:0000313" key="2">
    <source>
        <dbReference type="Proteomes" id="UP001374599"/>
    </source>
</evidence>
<reference evidence="1" key="1">
    <citation type="submission" date="2023-09" db="EMBL/GenBank/DDBJ databases">
        <title>Vallitalea sediminicola and Vallitalea maricola sp. nov., anaerobic bacteria isolated from marine sediment.</title>
        <authorList>
            <person name="Hirano S."/>
            <person name="Maeda A."/>
            <person name="Terahara T."/>
            <person name="Mori K."/>
            <person name="Hamada M."/>
            <person name="Matsumoto R."/>
            <person name="Kobayashi T."/>
        </authorList>
    </citation>
    <scope>NUCLEOTIDE SEQUENCE</scope>
    <source>
        <strain evidence="1">AN17-2</strain>
    </source>
</reference>
<comment type="caution">
    <text evidence="1">The sequence shown here is derived from an EMBL/GenBank/DDBJ whole genome shotgun (WGS) entry which is preliminary data.</text>
</comment>
<evidence type="ECO:0000313" key="1">
    <source>
        <dbReference type="EMBL" id="GMQ63911.1"/>
    </source>
</evidence>
<name>A0ACB5ULS4_9FIRM</name>
<organism evidence="1 2">
    <name type="scientific">Vallitalea maricola</name>
    <dbReference type="NCBI Taxonomy" id="3074433"/>
    <lineage>
        <taxon>Bacteria</taxon>
        <taxon>Bacillati</taxon>
        <taxon>Bacillota</taxon>
        <taxon>Clostridia</taxon>
        <taxon>Lachnospirales</taxon>
        <taxon>Vallitaleaceae</taxon>
        <taxon>Vallitalea</taxon>
    </lineage>
</organism>
<proteinExistence type="predicted"/>